<protein>
    <submittedName>
        <fullName evidence="2">IS1595 family transposase</fullName>
    </submittedName>
</protein>
<accession>A0A2S1LHQ6</accession>
<dbReference type="Pfam" id="PF12762">
    <property type="entry name" value="DDE_Tnp_IS1595"/>
    <property type="match status" value="1"/>
</dbReference>
<dbReference type="InterPro" id="IPR024445">
    <property type="entry name" value="Tnp_ISXO2-like"/>
</dbReference>
<reference evidence="2 3" key="1">
    <citation type="submission" date="2017-04" db="EMBL/GenBank/DDBJ databases">
        <title>Compelte genome sequence of WV33.</title>
        <authorList>
            <person name="Lee P.C."/>
        </authorList>
    </citation>
    <scope>NUCLEOTIDE SEQUENCE [LARGE SCALE GENOMIC DNA]</scope>
    <source>
        <strain evidence="2 3">WV33</strain>
    </source>
</reference>
<dbReference type="AlphaFoldDB" id="A0A2S1LHQ6"/>
<dbReference type="EMBL" id="CP020918">
    <property type="protein sequence ID" value="AWG23016.1"/>
    <property type="molecule type" value="Genomic_DNA"/>
</dbReference>
<evidence type="ECO:0000313" key="3">
    <source>
        <dbReference type="Proteomes" id="UP000244527"/>
    </source>
</evidence>
<dbReference type="OrthoDB" id="9783459at2"/>
<keyword evidence="3" id="KW-1185">Reference proteome</keyword>
<organism evidence="2 3">
    <name type="scientific">Flavobacterium faecale</name>
    <dbReference type="NCBI Taxonomy" id="1355330"/>
    <lineage>
        <taxon>Bacteria</taxon>
        <taxon>Pseudomonadati</taxon>
        <taxon>Bacteroidota</taxon>
        <taxon>Flavobacteriia</taxon>
        <taxon>Flavobacteriales</taxon>
        <taxon>Flavobacteriaceae</taxon>
        <taxon>Flavobacterium</taxon>
    </lineage>
</organism>
<proteinExistence type="predicted"/>
<dbReference type="Proteomes" id="UP000244527">
    <property type="component" value="Chromosome"/>
</dbReference>
<gene>
    <name evidence="2" type="ORF">FFWV33_16530</name>
</gene>
<evidence type="ECO:0000313" key="2">
    <source>
        <dbReference type="EMBL" id="AWG23016.1"/>
    </source>
</evidence>
<sequence>MDLFTGQNLLDFAERFKTDENCKEYLANYKWEQGFNCLKCKHTKSQIRKDFSRTCNICSHTETAAANTLFHKVKFGLRKAFFICFEMSTTTKSLSASYMGVRFGVTEKTARLFMHKVREAMKSSENHPMDGAVHVDEFVIGGKEKGKVGRSYDSKKKKIVTAVELTDKGKVKRMYALKIDNYSAQELQTIFNKHIDKSAKITTDKWKGYRPLFEHYNITQIESNNGMNFMALHTMIHQVKSWVRTTYSSVSDFNINRYLDEFCYRINRSQSKDTIFNNLIVRMVKSDKIYQSKIICS</sequence>
<evidence type="ECO:0000259" key="1">
    <source>
        <dbReference type="SMART" id="SM01126"/>
    </source>
</evidence>
<dbReference type="KEGG" id="ffa:FFWV33_16530"/>
<feature type="domain" description="ISXO2-like transposase" evidence="1">
    <location>
        <begin position="128"/>
        <end position="267"/>
    </location>
</feature>
<dbReference type="SMART" id="SM01126">
    <property type="entry name" value="DDE_Tnp_IS1595"/>
    <property type="match status" value="1"/>
</dbReference>
<dbReference type="NCBIfam" id="NF033547">
    <property type="entry name" value="transpos_IS1595"/>
    <property type="match status" value="1"/>
</dbReference>
<dbReference type="RefSeq" id="WP_108741920.1">
    <property type="nucleotide sequence ID" value="NZ_CP020918.1"/>
</dbReference>
<name>A0A2S1LHQ6_9FLAO</name>